<dbReference type="InterPro" id="IPR046172">
    <property type="entry name" value="DUF6174"/>
</dbReference>
<dbReference type="PROSITE" id="PS51257">
    <property type="entry name" value="PROKAR_LIPOPROTEIN"/>
    <property type="match status" value="1"/>
</dbReference>
<proteinExistence type="predicted"/>
<gene>
    <name evidence="1" type="ORF">HKW67_16905</name>
</gene>
<dbReference type="Pfam" id="PF19671">
    <property type="entry name" value="DUF6174"/>
    <property type="match status" value="1"/>
</dbReference>
<keyword evidence="2" id="KW-1185">Reference proteome</keyword>
<evidence type="ECO:0000313" key="1">
    <source>
        <dbReference type="EMBL" id="QJR37076.1"/>
    </source>
</evidence>
<name>A0A6M4IUB6_9BACT</name>
<dbReference type="KEGG" id="ggr:HKW67_16905"/>
<protein>
    <recommendedName>
        <fullName evidence="3">Lipoprotein</fullName>
    </recommendedName>
</protein>
<accession>A0A6M4IUB6</accession>
<dbReference type="RefSeq" id="WP_171226509.1">
    <property type="nucleotide sequence ID" value="NZ_CP053085.1"/>
</dbReference>
<organism evidence="1 2">
    <name type="scientific">Gemmatimonas groenlandica</name>
    <dbReference type="NCBI Taxonomy" id="2732249"/>
    <lineage>
        <taxon>Bacteria</taxon>
        <taxon>Pseudomonadati</taxon>
        <taxon>Gemmatimonadota</taxon>
        <taxon>Gemmatimonadia</taxon>
        <taxon>Gemmatimonadales</taxon>
        <taxon>Gemmatimonadaceae</taxon>
        <taxon>Gemmatimonas</taxon>
    </lineage>
</organism>
<dbReference type="AlphaFoldDB" id="A0A6M4IUB6"/>
<dbReference type="EMBL" id="CP053085">
    <property type="protein sequence ID" value="QJR37076.1"/>
    <property type="molecule type" value="Genomic_DNA"/>
</dbReference>
<dbReference type="Proteomes" id="UP000500938">
    <property type="component" value="Chromosome"/>
</dbReference>
<sequence length="151" mass="16220">MRLAVALLGLTLLVGGCTDPTGPEEQRLTVAQRRWESTRPASNSYTMQQRVLCFCVTGSTTFQVTVTSGSITRAVNLSSGESLSVTLLTIFRTVDQLFTQAREGLSREGVVQSMAFDATLGYPTTLSLDPVRGAIDDEVTYITSNVAPLAP</sequence>
<evidence type="ECO:0000313" key="2">
    <source>
        <dbReference type="Proteomes" id="UP000500938"/>
    </source>
</evidence>
<evidence type="ECO:0008006" key="3">
    <source>
        <dbReference type="Google" id="ProtNLM"/>
    </source>
</evidence>
<reference evidence="1 2" key="1">
    <citation type="submission" date="2020-05" db="EMBL/GenBank/DDBJ databases">
        <title>Complete genome sequence of Gemmatimonas greenlandica TET16.</title>
        <authorList>
            <person name="Zeng Y."/>
        </authorList>
    </citation>
    <scope>NUCLEOTIDE SEQUENCE [LARGE SCALE GENOMIC DNA]</scope>
    <source>
        <strain evidence="1 2">TET16</strain>
    </source>
</reference>